<feature type="compositionally biased region" description="Polar residues" evidence="1">
    <location>
        <begin position="10"/>
        <end position="20"/>
    </location>
</feature>
<protein>
    <submittedName>
        <fullName evidence="3">LisH domain-containing protein C1711.05-like</fullName>
    </submittedName>
</protein>
<organism evidence="2 3">
    <name type="scientific">Saccoglossus kowalevskii</name>
    <name type="common">Acorn worm</name>
    <dbReference type="NCBI Taxonomy" id="10224"/>
    <lineage>
        <taxon>Eukaryota</taxon>
        <taxon>Metazoa</taxon>
        <taxon>Hemichordata</taxon>
        <taxon>Enteropneusta</taxon>
        <taxon>Harrimaniidae</taxon>
        <taxon>Saccoglossus</taxon>
    </lineage>
</organism>
<evidence type="ECO:0000313" key="3">
    <source>
        <dbReference type="RefSeq" id="XP_006811872.1"/>
    </source>
</evidence>
<feature type="compositionally biased region" description="Basic residues" evidence="1">
    <location>
        <begin position="227"/>
        <end position="237"/>
    </location>
</feature>
<feature type="compositionally biased region" description="Low complexity" evidence="1">
    <location>
        <begin position="249"/>
        <end position="263"/>
    </location>
</feature>
<gene>
    <name evidence="3" type="primary">LOC102804566</name>
</gene>
<feature type="compositionally biased region" description="Basic and acidic residues" evidence="1">
    <location>
        <begin position="21"/>
        <end position="30"/>
    </location>
</feature>
<dbReference type="InterPro" id="IPR051725">
    <property type="entry name" value="SAM-SH3_domain_protein"/>
</dbReference>
<dbReference type="RefSeq" id="XP_006811872.1">
    <property type="nucleotide sequence ID" value="XM_006811809.1"/>
</dbReference>
<feature type="compositionally biased region" description="Basic and acidic residues" evidence="1">
    <location>
        <begin position="202"/>
        <end position="212"/>
    </location>
</feature>
<feature type="compositionally biased region" description="Polar residues" evidence="1">
    <location>
        <begin position="51"/>
        <end position="86"/>
    </location>
</feature>
<keyword evidence="2" id="KW-1185">Reference proteome</keyword>
<dbReference type="Proteomes" id="UP000694865">
    <property type="component" value="Unplaced"/>
</dbReference>
<feature type="compositionally biased region" description="Basic and acidic residues" evidence="1">
    <location>
        <begin position="87"/>
        <end position="107"/>
    </location>
</feature>
<evidence type="ECO:0000256" key="1">
    <source>
        <dbReference type="SAM" id="MobiDB-lite"/>
    </source>
</evidence>
<reference evidence="3" key="1">
    <citation type="submission" date="2025-08" db="UniProtKB">
        <authorList>
            <consortium name="RefSeq"/>
        </authorList>
    </citation>
    <scope>IDENTIFICATION</scope>
    <source>
        <tissue evidence="3">Testes</tissue>
    </source>
</reference>
<feature type="compositionally biased region" description="Basic and acidic residues" evidence="1">
    <location>
        <begin position="321"/>
        <end position="335"/>
    </location>
</feature>
<name>A0ABM0LVT1_SACKO</name>
<proteinExistence type="predicted"/>
<dbReference type="PANTHER" id="PTHR12301:SF10">
    <property type="match status" value="1"/>
</dbReference>
<feature type="compositionally biased region" description="Polar residues" evidence="1">
    <location>
        <begin position="188"/>
        <end position="199"/>
    </location>
</feature>
<dbReference type="PANTHER" id="PTHR12301">
    <property type="entry name" value="SAM-DOMAIN, SH3 AND NUCLEAR LOCALIZATION SIGNALS PROTEIN RELATED"/>
    <property type="match status" value="1"/>
</dbReference>
<feature type="region of interest" description="Disordered" evidence="1">
    <location>
        <begin position="1"/>
        <end position="119"/>
    </location>
</feature>
<feature type="region of interest" description="Disordered" evidence="1">
    <location>
        <begin position="310"/>
        <end position="335"/>
    </location>
</feature>
<feature type="region of interest" description="Disordered" evidence="1">
    <location>
        <begin position="226"/>
        <end position="263"/>
    </location>
</feature>
<dbReference type="GeneID" id="102804566"/>
<accession>A0ABM0LVT1</accession>
<evidence type="ECO:0000313" key="2">
    <source>
        <dbReference type="Proteomes" id="UP000694865"/>
    </source>
</evidence>
<feature type="compositionally biased region" description="Low complexity" evidence="1">
    <location>
        <begin position="171"/>
        <end position="180"/>
    </location>
</feature>
<dbReference type="Gene3D" id="2.30.30.40">
    <property type="entry name" value="SH3 Domains"/>
    <property type="match status" value="1"/>
</dbReference>
<sequence length="335" mass="37524">MAYDICRMTPLSSQAPSSPSNEEKLIHLYEEPPDSDVPVHLYEEPPDPELSANQNADSPVLDSPSNQRTPTSSEIPYATIDSSFSKSETDESLGKTDSIERNQATKDEESETLLPQDQYVCIDDANEEIKNAENRVMDNSTEVTPEKEQSESFSRNSGGRRSNRFIEAIRRISSSRSSMSGTEDETRSITSETEDSLYSTAEKGDTGERKRSLDVVRTASFLDKMKEMRRKIGRKSSSKSQGDQDYDNASEPSGSSESLRSSISGASGLSDIIDVINMPPMGTWMGMLNNRVGTFKFIYVDMINEEEEQKRNLGDLESDDDRQKDSPRPIAWRDY</sequence>
<feature type="region of interest" description="Disordered" evidence="1">
    <location>
        <begin position="132"/>
        <end position="212"/>
    </location>
</feature>